<dbReference type="HOGENOM" id="CLU_613361_0_0_1"/>
<dbReference type="VEuPathDB" id="VectorBase:ISCP_037171"/>
<evidence type="ECO:0000313" key="4">
    <source>
        <dbReference type="Proteomes" id="UP000001555"/>
    </source>
</evidence>
<dbReference type="PaxDb" id="6945-B7PLW4"/>
<feature type="non-terminal residue" evidence="2">
    <location>
        <position position="447"/>
    </location>
</feature>
<feature type="compositionally biased region" description="Basic and acidic residues" evidence="1">
    <location>
        <begin position="137"/>
        <end position="155"/>
    </location>
</feature>
<accession>B7PLW4</accession>
<reference evidence="2 4" key="1">
    <citation type="submission" date="2008-03" db="EMBL/GenBank/DDBJ databases">
        <title>Annotation of Ixodes scapularis.</title>
        <authorList>
            <consortium name="Ixodes scapularis Genome Project Consortium"/>
            <person name="Caler E."/>
            <person name="Hannick L.I."/>
            <person name="Bidwell S."/>
            <person name="Joardar V."/>
            <person name="Thiagarajan M."/>
            <person name="Amedeo P."/>
            <person name="Galinsky K.J."/>
            <person name="Schobel S."/>
            <person name="Inman J."/>
            <person name="Hostetler J."/>
            <person name="Miller J."/>
            <person name="Hammond M."/>
            <person name="Megy K."/>
            <person name="Lawson D."/>
            <person name="Kodira C."/>
            <person name="Sutton G."/>
            <person name="Meyer J."/>
            <person name="Hill C.A."/>
            <person name="Birren B."/>
            <person name="Nene V."/>
            <person name="Collins F."/>
            <person name="Alarcon-Chaidez F."/>
            <person name="Wikel S."/>
            <person name="Strausberg R."/>
        </authorList>
    </citation>
    <scope>NUCLEOTIDE SEQUENCE [LARGE SCALE GENOMIC DNA]</scope>
    <source>
        <strain evidence="4">Wikel</strain>
        <strain evidence="2">Wikel colony</strain>
    </source>
</reference>
<evidence type="ECO:0000313" key="3">
    <source>
        <dbReference type="EnsemblMetazoa" id="ISCW005611-PA"/>
    </source>
</evidence>
<dbReference type="VEuPathDB" id="VectorBase:ISCW005611"/>
<dbReference type="EMBL" id="ABJB010432225">
    <property type="status" value="NOT_ANNOTATED_CDS"/>
    <property type="molecule type" value="Genomic_DNA"/>
</dbReference>
<evidence type="ECO:0000313" key="2">
    <source>
        <dbReference type="EMBL" id="EEC07586.1"/>
    </source>
</evidence>
<dbReference type="VEuPathDB" id="VectorBase:ISCI005611"/>
<evidence type="ECO:0000256" key="1">
    <source>
        <dbReference type="SAM" id="MobiDB-lite"/>
    </source>
</evidence>
<keyword evidence="4" id="KW-1185">Reference proteome</keyword>
<keyword evidence="2" id="KW-0121">Carboxypeptidase</keyword>
<name>B7PLW4_IXOSC</name>
<gene>
    <name evidence="2" type="ORF">IscW_ISCW005611</name>
</gene>
<dbReference type="Gene3D" id="3.40.630.10">
    <property type="entry name" value="Zn peptidases"/>
    <property type="match status" value="1"/>
</dbReference>
<sequence>MATWTMPGWTSEVNDECALVANQVADQNSCPTCDFSVSVKMARTNHAGSDRLPFLGELTSEKSYPSLDEDSILDAEPDNSYTPGALIPGISEVDLPKQTITADPLDLSLTDGDEPEPMQLSKPLETIPEDPDLEAQSAEHDKERDPEELSTHMEDEPAPLVFASLPFQDRELPVEPTLEASEPRLQPLTQTVSESAVRAATSDTSVKADKSTSTVDMVIVDEPPKSDLPPVEGKSSGVVIPFGFQRVGARSKTTEARMSSPERGRRVTKFLEKFHMAEGGGQDRKALAQDTMLSFPLPEDIMSLEGVTKSGDKWKRYAARSGPIAAGRRRQQRPRVTSGDRPPPFMRPELALRSPMATGQTIVMLLLASLPLLLAFLTLAEAAQNPPGSLSKFEFKHHDNRELELELRKIVMACPDVANMYELRERSVLGQPLWVIEITDNPGVHEE</sequence>
<dbReference type="EnsemblMetazoa" id="ISCW005611-RA">
    <property type="protein sequence ID" value="ISCW005611-PA"/>
    <property type="gene ID" value="ISCW005611"/>
</dbReference>
<dbReference type="OrthoDB" id="6496613at2759"/>
<dbReference type="EMBL" id="ABJB010597808">
    <property type="status" value="NOT_ANNOTATED_CDS"/>
    <property type="molecule type" value="Genomic_DNA"/>
</dbReference>
<dbReference type="Proteomes" id="UP000001555">
    <property type="component" value="Unassembled WGS sequence"/>
</dbReference>
<dbReference type="EMBL" id="ABJB010339070">
    <property type="status" value="NOT_ANNOTATED_CDS"/>
    <property type="molecule type" value="Genomic_DNA"/>
</dbReference>
<dbReference type="AlphaFoldDB" id="B7PLW4"/>
<keyword evidence="2" id="KW-0378">Hydrolase</keyword>
<feature type="region of interest" description="Disordered" evidence="1">
    <location>
        <begin position="323"/>
        <end position="346"/>
    </location>
</feature>
<dbReference type="VEuPathDB" id="VectorBase:ISCP_030677"/>
<dbReference type="EMBL" id="ABJB010697589">
    <property type="status" value="NOT_ANNOTATED_CDS"/>
    <property type="molecule type" value="Genomic_DNA"/>
</dbReference>
<dbReference type="GO" id="GO:0004181">
    <property type="term" value="F:metallocarboxypeptidase activity"/>
    <property type="evidence" value="ECO:0007669"/>
    <property type="project" value="UniProtKB-EC"/>
</dbReference>
<dbReference type="EMBL" id="DS743886">
    <property type="protein sequence ID" value="EEC07586.1"/>
    <property type="molecule type" value="Genomic_DNA"/>
</dbReference>
<reference evidence="3" key="2">
    <citation type="submission" date="2020-05" db="UniProtKB">
        <authorList>
            <consortium name="EnsemblMetazoa"/>
        </authorList>
    </citation>
    <scope>IDENTIFICATION</scope>
    <source>
        <strain evidence="3">wikel</strain>
    </source>
</reference>
<protein>
    <submittedName>
        <fullName evidence="2 3">Carboxypeptidase, putative</fullName>
        <ecNumber evidence="2">3.4.17.22</ecNumber>
    </submittedName>
</protein>
<dbReference type="EC" id="3.4.17.22" evidence="2"/>
<proteinExistence type="predicted"/>
<feature type="region of interest" description="Disordered" evidence="1">
    <location>
        <begin position="105"/>
        <end position="157"/>
    </location>
</feature>
<organism>
    <name type="scientific">Ixodes scapularis</name>
    <name type="common">Black-legged tick</name>
    <name type="synonym">Deer tick</name>
    <dbReference type="NCBI Taxonomy" id="6945"/>
    <lineage>
        <taxon>Eukaryota</taxon>
        <taxon>Metazoa</taxon>
        <taxon>Ecdysozoa</taxon>
        <taxon>Arthropoda</taxon>
        <taxon>Chelicerata</taxon>
        <taxon>Arachnida</taxon>
        <taxon>Acari</taxon>
        <taxon>Parasitiformes</taxon>
        <taxon>Ixodida</taxon>
        <taxon>Ixodoidea</taxon>
        <taxon>Ixodidae</taxon>
        <taxon>Ixodinae</taxon>
        <taxon>Ixodes</taxon>
    </lineage>
</organism>
<keyword evidence="2" id="KW-0645">Protease</keyword>